<dbReference type="SUPFAM" id="SSF52218">
    <property type="entry name" value="Flavoproteins"/>
    <property type="match status" value="1"/>
</dbReference>
<dbReference type="GO" id="GO:0009055">
    <property type="term" value="F:electron transfer activity"/>
    <property type="evidence" value="ECO:0007669"/>
    <property type="project" value="UniProtKB-UniRule"/>
</dbReference>
<dbReference type="EMBL" id="FOHA01000006">
    <property type="protein sequence ID" value="SER81050.1"/>
    <property type="molecule type" value="Genomic_DNA"/>
</dbReference>
<accession>A0A1H9S7S9</accession>
<dbReference type="PANTHER" id="PTHR42809:SF1">
    <property type="entry name" value="FLAVODOXIN 1"/>
    <property type="match status" value="1"/>
</dbReference>
<keyword evidence="4 8" id="KW-0813">Transport</keyword>
<dbReference type="InterPro" id="IPR029039">
    <property type="entry name" value="Flavoprotein-like_sf"/>
</dbReference>
<evidence type="ECO:0000313" key="10">
    <source>
        <dbReference type="EMBL" id="SER81050.1"/>
    </source>
</evidence>
<dbReference type="InterPro" id="IPR008254">
    <property type="entry name" value="Flavodoxin/NO_synth"/>
</dbReference>
<dbReference type="NCBIfam" id="NF005216">
    <property type="entry name" value="PRK06703.1"/>
    <property type="match status" value="1"/>
</dbReference>
<dbReference type="NCBIfam" id="NF005246">
    <property type="entry name" value="PRK06756.1"/>
    <property type="match status" value="1"/>
</dbReference>
<gene>
    <name evidence="10" type="ORF">SAMN04488559_106133</name>
</gene>
<name>A0A1H9S7S9_9LACT</name>
<evidence type="ECO:0000313" key="11">
    <source>
        <dbReference type="Proteomes" id="UP000198948"/>
    </source>
</evidence>
<comment type="cofactor">
    <cofactor evidence="1 8">
        <name>FMN</name>
        <dbReference type="ChEBI" id="CHEBI:58210"/>
    </cofactor>
</comment>
<dbReference type="STRING" id="142588.SAMN04488559_106133"/>
<dbReference type="PROSITE" id="PS50902">
    <property type="entry name" value="FLAVODOXIN_LIKE"/>
    <property type="match status" value="1"/>
</dbReference>
<dbReference type="PANTHER" id="PTHR42809">
    <property type="entry name" value="FLAVODOXIN 2"/>
    <property type="match status" value="1"/>
</dbReference>
<evidence type="ECO:0000256" key="7">
    <source>
        <dbReference type="ARBA" id="ARBA00022982"/>
    </source>
</evidence>
<dbReference type="OrthoDB" id="9790745at2"/>
<evidence type="ECO:0000256" key="6">
    <source>
        <dbReference type="ARBA" id="ARBA00022643"/>
    </source>
</evidence>
<protein>
    <recommendedName>
        <fullName evidence="8">Flavodoxin</fullName>
    </recommendedName>
</protein>
<keyword evidence="11" id="KW-1185">Reference proteome</keyword>
<evidence type="ECO:0000259" key="9">
    <source>
        <dbReference type="PROSITE" id="PS50902"/>
    </source>
</evidence>
<dbReference type="Gene3D" id="3.40.50.360">
    <property type="match status" value="1"/>
</dbReference>
<dbReference type="NCBIfam" id="TIGR01753">
    <property type="entry name" value="flav_short"/>
    <property type="match status" value="1"/>
</dbReference>
<proteinExistence type="inferred from homology"/>
<keyword evidence="5 8" id="KW-0285">Flavoprotein</keyword>
<evidence type="ECO:0000256" key="1">
    <source>
        <dbReference type="ARBA" id="ARBA00001917"/>
    </source>
</evidence>
<keyword evidence="7 8" id="KW-0249">Electron transport</keyword>
<keyword evidence="6 8" id="KW-0288">FMN</keyword>
<dbReference type="GO" id="GO:0010181">
    <property type="term" value="F:FMN binding"/>
    <property type="evidence" value="ECO:0007669"/>
    <property type="project" value="UniProtKB-UniRule"/>
</dbReference>
<dbReference type="InterPro" id="IPR050619">
    <property type="entry name" value="Flavodoxin"/>
</dbReference>
<dbReference type="InterPro" id="IPR010087">
    <property type="entry name" value="Flav_short"/>
</dbReference>
<evidence type="ECO:0000256" key="4">
    <source>
        <dbReference type="ARBA" id="ARBA00022448"/>
    </source>
</evidence>
<dbReference type="AlphaFoldDB" id="A0A1H9S7S9"/>
<organism evidence="10 11">
    <name type="scientific">Isobaculum melis</name>
    <dbReference type="NCBI Taxonomy" id="142588"/>
    <lineage>
        <taxon>Bacteria</taxon>
        <taxon>Bacillati</taxon>
        <taxon>Bacillota</taxon>
        <taxon>Bacilli</taxon>
        <taxon>Lactobacillales</taxon>
        <taxon>Carnobacteriaceae</taxon>
        <taxon>Isobaculum</taxon>
    </lineage>
</organism>
<evidence type="ECO:0000256" key="5">
    <source>
        <dbReference type="ARBA" id="ARBA00022630"/>
    </source>
</evidence>
<evidence type="ECO:0000256" key="2">
    <source>
        <dbReference type="ARBA" id="ARBA00003297"/>
    </source>
</evidence>
<dbReference type="GO" id="GO:0016651">
    <property type="term" value="F:oxidoreductase activity, acting on NAD(P)H"/>
    <property type="evidence" value="ECO:0007669"/>
    <property type="project" value="UniProtKB-ARBA"/>
</dbReference>
<dbReference type="Proteomes" id="UP000198948">
    <property type="component" value="Unassembled WGS sequence"/>
</dbReference>
<comment type="function">
    <text evidence="2 8">Low-potential electron donor to a number of redox enzymes.</text>
</comment>
<comment type="similarity">
    <text evidence="3 8">Belongs to the flavodoxin family.</text>
</comment>
<dbReference type="Pfam" id="PF00258">
    <property type="entry name" value="Flavodoxin_1"/>
    <property type="match status" value="1"/>
</dbReference>
<reference evidence="10 11" key="1">
    <citation type="submission" date="2016-10" db="EMBL/GenBank/DDBJ databases">
        <authorList>
            <person name="de Groot N.N."/>
        </authorList>
    </citation>
    <scope>NUCLEOTIDE SEQUENCE [LARGE SCALE GENOMIC DNA]</scope>
    <source>
        <strain evidence="10 11">DSM 13760</strain>
    </source>
</reference>
<feature type="domain" description="Flavodoxin-like" evidence="9">
    <location>
        <begin position="3"/>
        <end position="144"/>
    </location>
</feature>
<sequence>MKVKIVYGSVTGNTEEMAEFIKEGLEEKNIEVDLEEGAMVDDVQSLEAYDGVLLGSCTYDGGYFPGDYQDFYEDLADIQLSGKKAAAFGSGDTFYEQYYCVAVNFLEERLKEIGAEVVLPGLKIDLQPDDEMIEQCKQFGRDFGDMLR</sequence>
<dbReference type="RefSeq" id="WP_092651655.1">
    <property type="nucleotide sequence ID" value="NZ_FOHA01000006.1"/>
</dbReference>
<evidence type="ECO:0000256" key="8">
    <source>
        <dbReference type="RuleBase" id="RU367037"/>
    </source>
</evidence>
<evidence type="ECO:0000256" key="3">
    <source>
        <dbReference type="ARBA" id="ARBA00005267"/>
    </source>
</evidence>